<evidence type="ECO:0000256" key="2">
    <source>
        <dbReference type="ARBA" id="ARBA00022448"/>
    </source>
</evidence>
<keyword evidence="7" id="KW-0812">Transmembrane</keyword>
<dbReference type="AlphaFoldDB" id="X1EQJ6"/>
<sequence>QEPMTSLDPVFSIGEQLVDVIRAHEVMTRANAEKMAIDVLRQVNMPNPEMLMKQYPHELSSGMRQRVMIGAAVIARAIRIGGIAINMSVTLIIISPILPPK</sequence>
<evidence type="ECO:0000313" key="8">
    <source>
        <dbReference type="EMBL" id="GAH10923.1"/>
    </source>
</evidence>
<dbReference type="PANTHER" id="PTHR43297:SF14">
    <property type="entry name" value="ATPASE AAA-TYPE CORE DOMAIN-CONTAINING PROTEIN"/>
    <property type="match status" value="1"/>
</dbReference>
<dbReference type="GO" id="GO:0016020">
    <property type="term" value="C:membrane"/>
    <property type="evidence" value="ECO:0007669"/>
    <property type="project" value="UniProtKB-SubCell"/>
</dbReference>
<keyword evidence="6 7" id="KW-0472">Membrane</keyword>
<keyword evidence="4" id="KW-0997">Cell inner membrane</keyword>
<reference evidence="8" key="1">
    <citation type="journal article" date="2014" name="Front. Microbiol.">
        <title>High frequency of phylogenetically diverse reductive dehalogenase-homologous genes in deep subseafloor sedimentary metagenomes.</title>
        <authorList>
            <person name="Kawai M."/>
            <person name="Futagami T."/>
            <person name="Toyoda A."/>
            <person name="Takaki Y."/>
            <person name="Nishi S."/>
            <person name="Hori S."/>
            <person name="Arai W."/>
            <person name="Tsubouchi T."/>
            <person name="Morono Y."/>
            <person name="Uchiyama I."/>
            <person name="Ito T."/>
            <person name="Fujiyama A."/>
            <person name="Inagaki F."/>
            <person name="Takami H."/>
        </authorList>
    </citation>
    <scope>NUCLEOTIDE SEQUENCE</scope>
    <source>
        <strain evidence="8">Expedition CK06-06</strain>
    </source>
</reference>
<comment type="subcellular location">
    <subcellularLocation>
        <location evidence="1">Membrane</location>
    </subcellularLocation>
</comment>
<dbReference type="InterPro" id="IPR050388">
    <property type="entry name" value="ABC_Ni/Peptide_Import"/>
</dbReference>
<accession>X1EQJ6</accession>
<proteinExistence type="predicted"/>
<evidence type="ECO:0000256" key="4">
    <source>
        <dbReference type="ARBA" id="ARBA00022519"/>
    </source>
</evidence>
<name>X1EQJ6_9ZZZZ</name>
<evidence type="ECO:0000256" key="6">
    <source>
        <dbReference type="ARBA" id="ARBA00023136"/>
    </source>
</evidence>
<dbReference type="EMBL" id="BART01036434">
    <property type="protein sequence ID" value="GAH10923.1"/>
    <property type="molecule type" value="Genomic_DNA"/>
</dbReference>
<comment type="caution">
    <text evidence="8">The sequence shown here is derived from an EMBL/GenBank/DDBJ whole genome shotgun (WGS) entry which is preliminary data.</text>
</comment>
<keyword evidence="3" id="KW-1003">Cell membrane</keyword>
<protein>
    <recommendedName>
        <fullName evidence="9">ABC transporter domain-containing protein</fullName>
    </recommendedName>
</protein>
<dbReference type="InterPro" id="IPR027417">
    <property type="entry name" value="P-loop_NTPase"/>
</dbReference>
<evidence type="ECO:0008006" key="9">
    <source>
        <dbReference type="Google" id="ProtNLM"/>
    </source>
</evidence>
<feature type="non-terminal residue" evidence="8">
    <location>
        <position position="1"/>
    </location>
</feature>
<dbReference type="Gene3D" id="3.40.50.300">
    <property type="entry name" value="P-loop containing nucleotide triphosphate hydrolases"/>
    <property type="match status" value="1"/>
</dbReference>
<gene>
    <name evidence="8" type="ORF">S01H4_61446</name>
</gene>
<evidence type="ECO:0000256" key="1">
    <source>
        <dbReference type="ARBA" id="ARBA00004370"/>
    </source>
</evidence>
<keyword evidence="7" id="KW-1133">Transmembrane helix</keyword>
<dbReference type="PANTHER" id="PTHR43297">
    <property type="entry name" value="OLIGOPEPTIDE TRANSPORT ATP-BINDING PROTEIN APPD"/>
    <property type="match status" value="1"/>
</dbReference>
<dbReference type="SUPFAM" id="SSF52540">
    <property type="entry name" value="P-loop containing nucleoside triphosphate hydrolases"/>
    <property type="match status" value="1"/>
</dbReference>
<evidence type="ECO:0000256" key="5">
    <source>
        <dbReference type="ARBA" id="ARBA00022967"/>
    </source>
</evidence>
<feature type="transmembrane region" description="Helical" evidence="7">
    <location>
        <begin position="73"/>
        <end position="98"/>
    </location>
</feature>
<keyword evidence="5" id="KW-1278">Translocase</keyword>
<keyword evidence="2" id="KW-0813">Transport</keyword>
<evidence type="ECO:0000256" key="3">
    <source>
        <dbReference type="ARBA" id="ARBA00022475"/>
    </source>
</evidence>
<organism evidence="8">
    <name type="scientific">marine sediment metagenome</name>
    <dbReference type="NCBI Taxonomy" id="412755"/>
    <lineage>
        <taxon>unclassified sequences</taxon>
        <taxon>metagenomes</taxon>
        <taxon>ecological metagenomes</taxon>
    </lineage>
</organism>
<evidence type="ECO:0000256" key="7">
    <source>
        <dbReference type="SAM" id="Phobius"/>
    </source>
</evidence>